<protein>
    <submittedName>
        <fullName evidence="2">Uncharacterized protein</fullName>
    </submittedName>
</protein>
<keyword evidence="1" id="KW-1133">Transmembrane helix</keyword>
<feature type="transmembrane region" description="Helical" evidence="1">
    <location>
        <begin position="130"/>
        <end position="153"/>
    </location>
</feature>
<name>A0AA39H9B3_9BILA</name>
<feature type="transmembrane region" description="Helical" evidence="1">
    <location>
        <begin position="12"/>
        <end position="36"/>
    </location>
</feature>
<evidence type="ECO:0000256" key="1">
    <source>
        <dbReference type="SAM" id="Phobius"/>
    </source>
</evidence>
<reference evidence="2" key="1">
    <citation type="submission" date="2023-06" db="EMBL/GenBank/DDBJ databases">
        <title>Genomic analysis of the entomopathogenic nematode Steinernema hermaphroditum.</title>
        <authorList>
            <person name="Schwarz E.M."/>
            <person name="Heppert J.K."/>
            <person name="Baniya A."/>
            <person name="Schwartz H.T."/>
            <person name="Tan C.-H."/>
            <person name="Antoshechkin I."/>
            <person name="Sternberg P.W."/>
            <person name="Goodrich-Blair H."/>
            <person name="Dillman A.R."/>
        </authorList>
    </citation>
    <scope>NUCLEOTIDE SEQUENCE</scope>
    <source>
        <strain evidence="2">PS9179</strain>
        <tissue evidence="2">Whole animal</tissue>
    </source>
</reference>
<accession>A0AA39H9B3</accession>
<dbReference type="EMBL" id="JAUCMV010000004">
    <property type="protein sequence ID" value="KAK0401051.1"/>
    <property type="molecule type" value="Genomic_DNA"/>
</dbReference>
<keyword evidence="1" id="KW-0472">Membrane</keyword>
<organism evidence="2 3">
    <name type="scientific">Steinernema hermaphroditum</name>
    <dbReference type="NCBI Taxonomy" id="289476"/>
    <lineage>
        <taxon>Eukaryota</taxon>
        <taxon>Metazoa</taxon>
        <taxon>Ecdysozoa</taxon>
        <taxon>Nematoda</taxon>
        <taxon>Chromadorea</taxon>
        <taxon>Rhabditida</taxon>
        <taxon>Tylenchina</taxon>
        <taxon>Panagrolaimomorpha</taxon>
        <taxon>Strongyloidoidea</taxon>
        <taxon>Steinernematidae</taxon>
        <taxon>Steinernema</taxon>
    </lineage>
</organism>
<feature type="transmembrane region" description="Helical" evidence="1">
    <location>
        <begin position="48"/>
        <end position="67"/>
    </location>
</feature>
<keyword evidence="1" id="KW-0812">Transmembrane</keyword>
<gene>
    <name evidence="2" type="ORF">QR680_015571</name>
</gene>
<sequence>MNSGHENASSYFGLPIATATHMVAIFMVTIGIVLVINTYNSSPFNDYQIAMLVFAGVNIFMGPLVFVSVTKGWPTGLRLYSLLTCICMAFAGTALVFTIWSQLDVQSFLASYNWFDATRPEADQELNARFVLAVYSVGIIAYFAFLIFALFVVEQHRKYILAVPNSEEQI</sequence>
<dbReference type="Proteomes" id="UP001175271">
    <property type="component" value="Unassembled WGS sequence"/>
</dbReference>
<evidence type="ECO:0000313" key="2">
    <source>
        <dbReference type="EMBL" id="KAK0401051.1"/>
    </source>
</evidence>
<comment type="caution">
    <text evidence="2">The sequence shown here is derived from an EMBL/GenBank/DDBJ whole genome shotgun (WGS) entry which is preliminary data.</text>
</comment>
<proteinExistence type="predicted"/>
<evidence type="ECO:0000313" key="3">
    <source>
        <dbReference type="Proteomes" id="UP001175271"/>
    </source>
</evidence>
<dbReference type="AlphaFoldDB" id="A0AA39H9B3"/>
<feature type="transmembrane region" description="Helical" evidence="1">
    <location>
        <begin position="79"/>
        <end position="100"/>
    </location>
</feature>
<keyword evidence="3" id="KW-1185">Reference proteome</keyword>